<proteinExistence type="predicted"/>
<sequence length="109" mass="12211">MTQEVTAGRNSNPLSTLFGVAKVRPASHMGTNRSHEVNPTAFLIEAPNRGCSSDGREVRDRYPASPLVASSLVCFYLISCTIMELGSFFYYFCYHLIFKMLSWLTSMCI</sequence>
<gene>
    <name evidence="2" type="ORF">TCM_013823</name>
</gene>
<dbReference type="EMBL" id="CM001881">
    <property type="protein sequence ID" value="EOY21718.1"/>
    <property type="molecule type" value="Genomic_DNA"/>
</dbReference>
<evidence type="ECO:0000313" key="3">
    <source>
        <dbReference type="Proteomes" id="UP000026915"/>
    </source>
</evidence>
<organism evidence="2 3">
    <name type="scientific">Theobroma cacao</name>
    <name type="common">Cacao</name>
    <name type="synonym">Cocoa</name>
    <dbReference type="NCBI Taxonomy" id="3641"/>
    <lineage>
        <taxon>Eukaryota</taxon>
        <taxon>Viridiplantae</taxon>
        <taxon>Streptophyta</taxon>
        <taxon>Embryophyta</taxon>
        <taxon>Tracheophyta</taxon>
        <taxon>Spermatophyta</taxon>
        <taxon>Magnoliopsida</taxon>
        <taxon>eudicotyledons</taxon>
        <taxon>Gunneridae</taxon>
        <taxon>Pentapetalae</taxon>
        <taxon>rosids</taxon>
        <taxon>malvids</taxon>
        <taxon>Malvales</taxon>
        <taxon>Malvaceae</taxon>
        <taxon>Byttnerioideae</taxon>
        <taxon>Theobroma</taxon>
    </lineage>
</organism>
<keyword evidence="1" id="KW-0812">Transmembrane</keyword>
<evidence type="ECO:0000313" key="2">
    <source>
        <dbReference type="EMBL" id="EOY21718.1"/>
    </source>
</evidence>
<keyword evidence="1" id="KW-0472">Membrane</keyword>
<dbReference type="Gramene" id="EOY21718">
    <property type="protein sequence ID" value="EOY21718"/>
    <property type="gene ID" value="TCM_013823"/>
</dbReference>
<keyword evidence="1" id="KW-1133">Transmembrane helix</keyword>
<name>A0A061FXF3_THECC</name>
<dbReference type="HOGENOM" id="CLU_2188743_0_0_1"/>
<feature type="transmembrane region" description="Helical" evidence="1">
    <location>
        <begin position="67"/>
        <end position="92"/>
    </location>
</feature>
<keyword evidence="3" id="KW-1185">Reference proteome</keyword>
<dbReference type="InParanoid" id="A0A061FXF3"/>
<protein>
    <submittedName>
        <fullName evidence="2">Uncharacterized protein</fullName>
    </submittedName>
</protein>
<evidence type="ECO:0000256" key="1">
    <source>
        <dbReference type="SAM" id="Phobius"/>
    </source>
</evidence>
<dbReference type="Proteomes" id="UP000026915">
    <property type="component" value="Chromosome 3"/>
</dbReference>
<accession>A0A061FXF3</accession>
<reference evidence="2 3" key="1">
    <citation type="journal article" date="2013" name="Genome Biol.">
        <title>The genome sequence of the most widely cultivated cacao type and its use to identify candidate genes regulating pod color.</title>
        <authorList>
            <person name="Motamayor J.C."/>
            <person name="Mockaitis K."/>
            <person name="Schmutz J."/>
            <person name="Haiminen N."/>
            <person name="Iii D.L."/>
            <person name="Cornejo O."/>
            <person name="Findley S.D."/>
            <person name="Zheng P."/>
            <person name="Utro F."/>
            <person name="Royaert S."/>
            <person name="Saski C."/>
            <person name="Jenkins J."/>
            <person name="Podicheti R."/>
            <person name="Zhao M."/>
            <person name="Scheffler B.E."/>
            <person name="Stack J.C."/>
            <person name="Feltus F.A."/>
            <person name="Mustiga G.M."/>
            <person name="Amores F."/>
            <person name="Phillips W."/>
            <person name="Marelli J.P."/>
            <person name="May G.D."/>
            <person name="Shapiro H."/>
            <person name="Ma J."/>
            <person name="Bustamante C.D."/>
            <person name="Schnell R.J."/>
            <person name="Main D."/>
            <person name="Gilbert D."/>
            <person name="Parida L."/>
            <person name="Kuhn D.N."/>
        </authorList>
    </citation>
    <scope>NUCLEOTIDE SEQUENCE [LARGE SCALE GENOMIC DNA]</scope>
    <source>
        <strain evidence="3">cv. Matina 1-6</strain>
    </source>
</reference>
<dbReference type="AlphaFoldDB" id="A0A061FXF3"/>